<evidence type="ECO:0000313" key="4">
    <source>
        <dbReference type="Proteomes" id="UP000183104"/>
    </source>
</evidence>
<proteinExistence type="predicted"/>
<keyword evidence="3" id="KW-0413">Isomerase</keyword>
<dbReference type="GO" id="GO:0016853">
    <property type="term" value="F:isomerase activity"/>
    <property type="evidence" value="ECO:0007669"/>
    <property type="project" value="UniProtKB-KW"/>
</dbReference>
<dbReference type="AlphaFoldDB" id="A0A1G5CMD7"/>
<dbReference type="InterPro" id="IPR051470">
    <property type="entry name" value="Thiol:disulfide_interchange"/>
</dbReference>
<evidence type="ECO:0000256" key="1">
    <source>
        <dbReference type="SAM" id="SignalP"/>
    </source>
</evidence>
<organism evidence="3 4">
    <name type="scientific">Thiohalorhabdus denitrificans</name>
    <dbReference type="NCBI Taxonomy" id="381306"/>
    <lineage>
        <taxon>Bacteria</taxon>
        <taxon>Pseudomonadati</taxon>
        <taxon>Pseudomonadota</taxon>
        <taxon>Gammaproteobacteria</taxon>
        <taxon>Thiohalorhabdales</taxon>
        <taxon>Thiohalorhabdaceae</taxon>
        <taxon>Thiohalorhabdus</taxon>
    </lineage>
</organism>
<feature type="signal peptide" evidence="1">
    <location>
        <begin position="1"/>
        <end position="25"/>
    </location>
</feature>
<protein>
    <submittedName>
        <fullName evidence="3">Protein-disulfide isomerase</fullName>
    </submittedName>
</protein>
<dbReference type="PANTHER" id="PTHR35272">
    <property type="entry name" value="THIOL:DISULFIDE INTERCHANGE PROTEIN DSBC-RELATED"/>
    <property type="match status" value="1"/>
</dbReference>
<dbReference type="STRING" id="381306.AN478_09640"/>
<dbReference type="Pfam" id="PF13462">
    <property type="entry name" value="Thioredoxin_4"/>
    <property type="match status" value="1"/>
</dbReference>
<evidence type="ECO:0000313" key="3">
    <source>
        <dbReference type="EMBL" id="SCY03467.1"/>
    </source>
</evidence>
<evidence type="ECO:0000259" key="2">
    <source>
        <dbReference type="Pfam" id="PF13462"/>
    </source>
</evidence>
<name>A0A1G5CMD7_9GAMM</name>
<reference evidence="4" key="1">
    <citation type="submission" date="2016-10" db="EMBL/GenBank/DDBJ databases">
        <authorList>
            <person name="Varghese N."/>
        </authorList>
    </citation>
    <scope>NUCLEOTIDE SEQUENCE [LARGE SCALE GENOMIC DNA]</scope>
    <source>
        <strain evidence="4">HL 19</strain>
    </source>
</reference>
<dbReference type="EMBL" id="FMUN01000002">
    <property type="protein sequence ID" value="SCY03467.1"/>
    <property type="molecule type" value="Genomic_DNA"/>
</dbReference>
<dbReference type="Gene3D" id="3.40.30.10">
    <property type="entry name" value="Glutaredoxin"/>
    <property type="match status" value="1"/>
</dbReference>
<keyword evidence="1" id="KW-0732">Signal</keyword>
<feature type="domain" description="Thioredoxin-like fold" evidence="2">
    <location>
        <begin position="196"/>
        <end position="340"/>
    </location>
</feature>
<feature type="chain" id="PRO_5010208748" evidence="1">
    <location>
        <begin position="26"/>
        <end position="354"/>
    </location>
</feature>
<dbReference type="SUPFAM" id="SSF52833">
    <property type="entry name" value="Thioredoxin-like"/>
    <property type="match status" value="1"/>
</dbReference>
<keyword evidence="4" id="KW-1185">Reference proteome</keyword>
<dbReference type="Proteomes" id="UP000183104">
    <property type="component" value="Unassembled WGS sequence"/>
</dbReference>
<dbReference type="InterPro" id="IPR012336">
    <property type="entry name" value="Thioredoxin-like_fold"/>
</dbReference>
<sequence length="354" mass="39580">MRTRGWIGWLALAAGLTFLAGPAGAYDELEVEERALRVMDALLPSEIETRQKTMEEAEVSGWVHVVYEAQSDRGWIPVELFVREGADYTFMGKMYSLDPSRDADAKAEAAMDKRLPEQFERELLQSRDTPLEGVREYLYEVEVPQRGPQPVTAYVGEDFGVVGQLFGPDNANLTEAAEQKWAGSQVDWEELVKGLEPVFGPGDTEVKFAMFTDPDCPACQRAKGRIEALVEEHGDDLTGYLLWLPLDMHQHAKPKAEVLACTAPERQSALFDALEGTQPNSTEDVYTILENQEVTVPKPVRECVASGQGEERLERYKGFADRMQVHSVPSVYFDGRLFKGFPEQKVREALAGDS</sequence>
<accession>A0A1G5CMD7</accession>
<gene>
    <name evidence="3" type="ORF">SAMN05661077_1111</name>
</gene>
<dbReference type="InterPro" id="IPR036249">
    <property type="entry name" value="Thioredoxin-like_sf"/>
</dbReference>
<dbReference type="PANTHER" id="PTHR35272:SF3">
    <property type="entry name" value="THIOL:DISULFIDE INTERCHANGE PROTEIN DSBC"/>
    <property type="match status" value="1"/>
</dbReference>